<dbReference type="AlphaFoldDB" id="A0ABD6EDG6"/>
<evidence type="ECO:0000259" key="5">
    <source>
        <dbReference type="Pfam" id="PF13476"/>
    </source>
</evidence>
<keyword evidence="3 4" id="KW-0175">Coiled coil</keyword>
<dbReference type="InterPro" id="IPR038729">
    <property type="entry name" value="Rad50/SbcC_AAA"/>
</dbReference>
<protein>
    <recommendedName>
        <fullName evidence="2">Structural maintenance of chromosomes protein 5</fullName>
    </recommendedName>
</protein>
<dbReference type="InterPro" id="IPR027417">
    <property type="entry name" value="P-loop_NTPase"/>
</dbReference>
<organism evidence="6 7">
    <name type="scientific">Gnathostoma spinigerum</name>
    <dbReference type="NCBI Taxonomy" id="75299"/>
    <lineage>
        <taxon>Eukaryota</taxon>
        <taxon>Metazoa</taxon>
        <taxon>Ecdysozoa</taxon>
        <taxon>Nematoda</taxon>
        <taxon>Chromadorea</taxon>
        <taxon>Rhabditida</taxon>
        <taxon>Spirurina</taxon>
        <taxon>Gnathostomatomorpha</taxon>
        <taxon>Gnathostomatoidea</taxon>
        <taxon>Gnathostomatidae</taxon>
        <taxon>Gnathostoma</taxon>
    </lineage>
</organism>
<evidence type="ECO:0000313" key="7">
    <source>
        <dbReference type="Proteomes" id="UP001608902"/>
    </source>
</evidence>
<dbReference type="EMBL" id="JBGFUD010002517">
    <property type="protein sequence ID" value="MFH4977691.1"/>
    <property type="molecule type" value="Genomic_DNA"/>
</dbReference>
<dbReference type="SUPFAM" id="SSF52540">
    <property type="entry name" value="P-loop containing nucleoside triphosphate hydrolases"/>
    <property type="match status" value="1"/>
</dbReference>
<keyword evidence="7" id="KW-1185">Reference proteome</keyword>
<comment type="similarity">
    <text evidence="1">Belongs to the SMC family. SMC5 subfamily.</text>
</comment>
<evidence type="ECO:0000256" key="4">
    <source>
        <dbReference type="SAM" id="Coils"/>
    </source>
</evidence>
<accession>A0ABD6EDG6</accession>
<dbReference type="Gene3D" id="3.40.50.300">
    <property type="entry name" value="P-loop containing nucleotide triphosphate hydrolases"/>
    <property type="match status" value="1"/>
</dbReference>
<feature type="coiled-coil region" evidence="4">
    <location>
        <begin position="390"/>
        <end position="417"/>
    </location>
</feature>
<dbReference type="Proteomes" id="UP001608902">
    <property type="component" value="Unassembled WGS sequence"/>
</dbReference>
<reference evidence="6 7" key="1">
    <citation type="submission" date="2024-08" db="EMBL/GenBank/DDBJ databases">
        <title>Gnathostoma spinigerum genome.</title>
        <authorList>
            <person name="Gonzalez-Bertolin B."/>
            <person name="Monzon S."/>
            <person name="Zaballos A."/>
            <person name="Jimenez P."/>
            <person name="Dekumyoy P."/>
            <person name="Varona S."/>
            <person name="Cuesta I."/>
            <person name="Sumanam S."/>
            <person name="Adisakwattana P."/>
            <person name="Gasser R.B."/>
            <person name="Hernandez-Gonzalez A."/>
            <person name="Young N.D."/>
            <person name="Perteguer M.J."/>
        </authorList>
    </citation>
    <scope>NUCLEOTIDE SEQUENCE [LARGE SCALE GENOMIC DNA]</scope>
    <source>
        <strain evidence="6">AL3</strain>
        <tissue evidence="6">Liver</tissue>
    </source>
</reference>
<gene>
    <name evidence="6" type="ORF">AB6A40_004400</name>
</gene>
<feature type="coiled-coil region" evidence="4">
    <location>
        <begin position="742"/>
        <end position="797"/>
    </location>
</feature>
<feature type="coiled-coil region" evidence="4">
    <location>
        <begin position="191"/>
        <end position="218"/>
    </location>
</feature>
<dbReference type="PANTHER" id="PTHR45916">
    <property type="entry name" value="STRUCTURAL MAINTENANCE OF CHROMOSOMES PROTEIN 5"/>
    <property type="match status" value="1"/>
</dbReference>
<feature type="coiled-coil region" evidence="4">
    <location>
        <begin position="627"/>
        <end position="692"/>
    </location>
</feature>
<evidence type="ECO:0000313" key="6">
    <source>
        <dbReference type="EMBL" id="MFH4977691.1"/>
    </source>
</evidence>
<dbReference type="Pfam" id="PF13476">
    <property type="entry name" value="AAA_23"/>
    <property type="match status" value="1"/>
</dbReference>
<dbReference type="PANTHER" id="PTHR45916:SF1">
    <property type="entry name" value="STRUCTURAL MAINTENANCE OF CHROMOSOMES PROTEIN 5"/>
    <property type="match status" value="1"/>
</dbReference>
<comment type="caution">
    <text evidence="6">The sequence shown here is derived from an EMBL/GenBank/DDBJ whole genome shotgun (WGS) entry which is preliminary data.</text>
</comment>
<feature type="domain" description="Rad50/SbcC-type AAA" evidence="5">
    <location>
        <begin position="19"/>
        <end position="246"/>
    </location>
</feature>
<name>A0ABD6EDG6_9BILA</name>
<evidence type="ECO:0000256" key="3">
    <source>
        <dbReference type="ARBA" id="ARBA00023054"/>
    </source>
</evidence>
<evidence type="ECO:0000256" key="2">
    <source>
        <dbReference type="ARBA" id="ARBA00018687"/>
    </source>
</evidence>
<sequence>MLTNVADESIRDGGITKIMFHRFLTYDDVTIHPGGNLNFIAGSNGAGKSTILCGICLALGGNPKLLGRSEHWGDYVKHGFGVGSCEVLIKDSKRTSDVSFKIILHKENSVDYFIDGRKATQTAVRSRVISYNIQVDNPCTFLAQDKVQSFARQNPQLLLENTEKVSSDLLPSLHKGLIDLRTRGKYTSSTKEKLEFRLTEVEKELHSLKSRVETFEQRESMKKKLDLLRKKEVILKFKEIDDQLKEAKCQSVKENKRYKKSRKKISYLETLTSKYAKKVEEFDQKIHELMVTEHNVNKSFEEIVMCEPVNIQIESARKEYERRKKDVEKWTDDLLKAKLERDVIREKLAKSSDDLVTVEDEDKSLDEQVRQLRVKADKLDIVKYEIEKKFTDFRRRKEELEDAIRNNQEQFEEKLHVLRTKSDSKQYDAWNWYEQNRDKFQHNVYVPLLHMTMKGNDAAKFVESVLSPRDMFMFIFGCRDDERLLTGPHCPWRINSTFLSTDEVKKFSPSAILKDKLRHFGFNVLLSDLISAPPTVMAYLNSVANLDKIPVGTQKTEDNIERICETLKHELHVFLTPTSVINMKVSRFSGTVSLRTSSLCDRLRLLVVHTPSANQKTIDQIAYQSEARKLRDKVISAEKEQENWKNEEKRISEELEKYRIRRNEILKVKNAHKHLEQQLAIKERRINIINENKPDLEEPSDFLAKVESDIIEKAFERGKNLLQILSERSSLLRMSTFSSMRCNKAKKNLRKVNAETDEKKKEIEEIKETIQLMEKKLENVTQQRKIIQQQLEELVGVPTLDSSLLDSTQIAVLEKLTEVFIENAISDDLGELHQELVLQQGRLECALNEGSQNDYNRQCALIQEKLELVEKLTSQKNLVSELGHYKRVF</sequence>
<evidence type="ECO:0000256" key="1">
    <source>
        <dbReference type="ARBA" id="ARBA00010171"/>
    </source>
</evidence>
<proteinExistence type="inferred from homology"/>